<evidence type="ECO:0000256" key="1">
    <source>
        <dbReference type="SAM" id="MobiDB-lite"/>
    </source>
</evidence>
<feature type="compositionally biased region" description="Basic and acidic residues" evidence="1">
    <location>
        <begin position="106"/>
        <end position="118"/>
    </location>
</feature>
<evidence type="ECO:0000313" key="3">
    <source>
        <dbReference type="Proteomes" id="UP001159405"/>
    </source>
</evidence>
<sequence length="118" mass="13971">MFEKHSQEAKQKAFIQHQRHTRKCDEGFEMCDDEKDDVLSQAYYKYAREDGHHPESYRVLKVLYERHIEGKHGLAGLQIAHLIKMVQFRRGSKFTVLPTDGINSDQWRREDPANREPS</sequence>
<feature type="region of interest" description="Disordered" evidence="1">
    <location>
        <begin position="98"/>
        <end position="118"/>
    </location>
</feature>
<reference evidence="2 3" key="1">
    <citation type="submission" date="2022-05" db="EMBL/GenBank/DDBJ databases">
        <authorList>
            <consortium name="Genoscope - CEA"/>
            <person name="William W."/>
        </authorList>
    </citation>
    <scope>NUCLEOTIDE SEQUENCE [LARGE SCALE GENOMIC DNA]</scope>
</reference>
<proteinExistence type="predicted"/>
<name>A0ABN8RTG5_9CNID</name>
<accession>A0ABN8RTG5</accession>
<protein>
    <submittedName>
        <fullName evidence="2">Uncharacterized protein</fullName>
    </submittedName>
</protein>
<dbReference type="EMBL" id="CALNXK010000317">
    <property type="protein sequence ID" value="CAH3182239.1"/>
    <property type="molecule type" value="Genomic_DNA"/>
</dbReference>
<organism evidence="2 3">
    <name type="scientific">Porites lobata</name>
    <dbReference type="NCBI Taxonomy" id="104759"/>
    <lineage>
        <taxon>Eukaryota</taxon>
        <taxon>Metazoa</taxon>
        <taxon>Cnidaria</taxon>
        <taxon>Anthozoa</taxon>
        <taxon>Hexacorallia</taxon>
        <taxon>Scleractinia</taxon>
        <taxon>Fungiina</taxon>
        <taxon>Poritidae</taxon>
        <taxon>Porites</taxon>
    </lineage>
</organism>
<keyword evidence="3" id="KW-1185">Reference proteome</keyword>
<dbReference type="Proteomes" id="UP001159405">
    <property type="component" value="Unassembled WGS sequence"/>
</dbReference>
<gene>
    <name evidence="2" type="ORF">PLOB_00026501</name>
</gene>
<evidence type="ECO:0000313" key="2">
    <source>
        <dbReference type="EMBL" id="CAH3182239.1"/>
    </source>
</evidence>
<comment type="caution">
    <text evidence="2">The sequence shown here is derived from an EMBL/GenBank/DDBJ whole genome shotgun (WGS) entry which is preliminary data.</text>
</comment>